<organism evidence="15">
    <name type="scientific">Enterobius vermicularis</name>
    <name type="common">Human pinworm</name>
    <dbReference type="NCBI Taxonomy" id="51028"/>
    <lineage>
        <taxon>Eukaryota</taxon>
        <taxon>Metazoa</taxon>
        <taxon>Ecdysozoa</taxon>
        <taxon>Nematoda</taxon>
        <taxon>Chromadorea</taxon>
        <taxon>Rhabditida</taxon>
        <taxon>Spirurina</taxon>
        <taxon>Oxyuridomorpha</taxon>
        <taxon>Oxyuroidea</taxon>
        <taxon>Oxyuridae</taxon>
        <taxon>Enterobius</taxon>
    </lineage>
</organism>
<keyword evidence="11" id="KW-0472">Membrane</keyword>
<dbReference type="PROSITE" id="PS51184">
    <property type="entry name" value="JMJC"/>
    <property type="match status" value="1"/>
</dbReference>
<evidence type="ECO:0000256" key="6">
    <source>
        <dbReference type="ARBA" id="ARBA00023004"/>
    </source>
</evidence>
<dbReference type="InterPro" id="IPR003347">
    <property type="entry name" value="JmjC_dom"/>
</dbReference>
<evidence type="ECO:0000256" key="1">
    <source>
        <dbReference type="ARBA" id="ARBA00004123"/>
    </source>
</evidence>
<gene>
    <name evidence="13" type="ORF">EVEC_LOCUS3200</name>
</gene>
<sequence>MIHQKTFVPVNDLYIADFNMDLIRNTGLSKPFLIRDPMPDPNKFNVENVRKLVGGSRNIEVIEVRSQGSRQMLLDDFINYYKTDVKERNELLNVLSLEFSHCPLEELVSAPTLIRKVDWVDVFWPKKLQSLDPDADPTYGPFKFPKVKQYCLMSVKDCYTDFHIDFGGTSVWYHVLKGKKVFWMVEPTEKNLALYEQWMMNTSAGDSPFFGSLVGKCSRIELLAGDTFIIPSGWIHGVYTPVDSLVFGGNFLHSFSIPMQLRVLRCEEKIKVTKKYRYPHYNEMLWYVVNGVVQFASGRSHLIETDLAKASQDEVFFFWSIFASISKSPRIYKVNSIFLWNLGYFIKTFIFFSLAIYLFCWYYKLSFTDSLLHHSVIKLLFKAKQSKSKNRKNDVGGLPPAIMPADAPVAPNPYQYDPIAAVTPLGHRQLRAAYRVTPDMAQAPPTQKFRLHPIRQTTSSLSGSEKNEEKTEQPAGTACENSVSSTSELPRTENIISSDLTDRKVTKRHDSSSSAPTKDRGLRNMSRSGELYSYFY</sequence>
<reference evidence="15" key="1">
    <citation type="submission" date="2017-02" db="UniProtKB">
        <authorList>
            <consortium name="WormBaseParasite"/>
        </authorList>
    </citation>
    <scope>IDENTIFICATION</scope>
</reference>
<keyword evidence="7" id="KW-0805">Transcription regulation</keyword>
<dbReference type="InterPro" id="IPR050690">
    <property type="entry name" value="JHDM1_Histone_Demethylase"/>
</dbReference>
<dbReference type="PANTHER" id="PTHR23123">
    <property type="entry name" value="PHD/F-BOX CONTAINING PROTEIN"/>
    <property type="match status" value="1"/>
</dbReference>
<dbReference type="AlphaFoldDB" id="A0A0N4V0P3"/>
<evidence type="ECO:0000313" key="15">
    <source>
        <dbReference type="WBParaSite" id="EVEC_0000349201-mRNA-1"/>
    </source>
</evidence>
<keyword evidence="8" id="KW-0804">Transcription</keyword>
<evidence type="ECO:0000256" key="7">
    <source>
        <dbReference type="ARBA" id="ARBA00023015"/>
    </source>
</evidence>
<keyword evidence="11" id="KW-1133">Transmembrane helix</keyword>
<evidence type="ECO:0000256" key="3">
    <source>
        <dbReference type="ARBA" id="ARBA00022853"/>
    </source>
</evidence>
<feature type="compositionally biased region" description="Basic and acidic residues" evidence="10">
    <location>
        <begin position="500"/>
        <end position="522"/>
    </location>
</feature>
<protein>
    <submittedName>
        <fullName evidence="15">JmjC domain-containing protein</fullName>
    </submittedName>
</protein>
<evidence type="ECO:0000313" key="13">
    <source>
        <dbReference type="EMBL" id="VDD88057.1"/>
    </source>
</evidence>
<dbReference type="Pfam" id="PF17811">
    <property type="entry name" value="JHD"/>
    <property type="match status" value="1"/>
</dbReference>
<comment type="subcellular location">
    <subcellularLocation>
        <location evidence="1">Nucleus</location>
    </subcellularLocation>
</comment>
<feature type="transmembrane region" description="Helical" evidence="11">
    <location>
        <begin position="337"/>
        <end position="363"/>
    </location>
</feature>
<dbReference type="GO" id="GO:0005634">
    <property type="term" value="C:nucleus"/>
    <property type="evidence" value="ECO:0007669"/>
    <property type="project" value="UniProtKB-SubCell"/>
</dbReference>
<evidence type="ECO:0000256" key="9">
    <source>
        <dbReference type="ARBA" id="ARBA00023242"/>
    </source>
</evidence>
<dbReference type="InterPro" id="IPR041070">
    <property type="entry name" value="JHD"/>
</dbReference>
<feature type="compositionally biased region" description="Polar residues" evidence="10">
    <location>
        <begin position="455"/>
        <end position="464"/>
    </location>
</feature>
<evidence type="ECO:0000256" key="11">
    <source>
        <dbReference type="SAM" id="Phobius"/>
    </source>
</evidence>
<keyword evidence="5" id="KW-0560">Oxidoreductase</keyword>
<evidence type="ECO:0000256" key="5">
    <source>
        <dbReference type="ARBA" id="ARBA00023002"/>
    </source>
</evidence>
<dbReference type="SMART" id="SM00558">
    <property type="entry name" value="JmjC"/>
    <property type="match status" value="1"/>
</dbReference>
<dbReference type="Pfam" id="PF02373">
    <property type="entry name" value="JmjC"/>
    <property type="match status" value="1"/>
</dbReference>
<dbReference type="OrthoDB" id="5876800at2759"/>
<keyword evidence="14" id="KW-1185">Reference proteome</keyword>
<proteinExistence type="predicted"/>
<dbReference type="EMBL" id="UXUI01007531">
    <property type="protein sequence ID" value="VDD88057.1"/>
    <property type="molecule type" value="Genomic_DNA"/>
</dbReference>
<keyword evidence="4" id="KW-0223">Dioxygenase</keyword>
<dbReference type="SUPFAM" id="SSF51197">
    <property type="entry name" value="Clavaminate synthase-like"/>
    <property type="match status" value="1"/>
</dbReference>
<dbReference type="GO" id="GO:0051213">
    <property type="term" value="F:dioxygenase activity"/>
    <property type="evidence" value="ECO:0007669"/>
    <property type="project" value="UniProtKB-KW"/>
</dbReference>
<name>A0A0N4V0P3_ENTVE</name>
<keyword evidence="2" id="KW-0479">Metal-binding</keyword>
<feature type="region of interest" description="Disordered" evidence="10">
    <location>
        <begin position="445"/>
        <end position="527"/>
    </location>
</feature>
<evidence type="ECO:0000256" key="2">
    <source>
        <dbReference type="ARBA" id="ARBA00022723"/>
    </source>
</evidence>
<accession>A0A0N4V0P3</accession>
<evidence type="ECO:0000256" key="8">
    <source>
        <dbReference type="ARBA" id="ARBA00023163"/>
    </source>
</evidence>
<evidence type="ECO:0000256" key="10">
    <source>
        <dbReference type="SAM" id="MobiDB-lite"/>
    </source>
</evidence>
<dbReference type="Gene3D" id="2.60.120.650">
    <property type="entry name" value="Cupin"/>
    <property type="match status" value="1"/>
</dbReference>
<dbReference type="WBParaSite" id="EVEC_0000349201-mRNA-1">
    <property type="protein sequence ID" value="EVEC_0000349201-mRNA-1"/>
    <property type="gene ID" value="EVEC_0000349201"/>
</dbReference>
<evidence type="ECO:0000256" key="4">
    <source>
        <dbReference type="ARBA" id="ARBA00022964"/>
    </source>
</evidence>
<feature type="domain" description="JmjC" evidence="12">
    <location>
        <begin position="99"/>
        <end position="268"/>
    </location>
</feature>
<dbReference type="Proteomes" id="UP000274131">
    <property type="component" value="Unassembled WGS sequence"/>
</dbReference>
<feature type="compositionally biased region" description="Polar residues" evidence="10">
    <location>
        <begin position="479"/>
        <end position="499"/>
    </location>
</feature>
<keyword evidence="6" id="KW-0408">Iron</keyword>
<evidence type="ECO:0000313" key="14">
    <source>
        <dbReference type="Proteomes" id="UP000274131"/>
    </source>
</evidence>
<evidence type="ECO:0000259" key="12">
    <source>
        <dbReference type="PROSITE" id="PS51184"/>
    </source>
</evidence>
<dbReference type="STRING" id="51028.A0A0N4V0P3"/>
<keyword evidence="9" id="KW-0539">Nucleus</keyword>
<dbReference type="GO" id="GO:0046872">
    <property type="term" value="F:metal ion binding"/>
    <property type="evidence" value="ECO:0007669"/>
    <property type="project" value="UniProtKB-KW"/>
</dbReference>
<reference evidence="13 14" key="2">
    <citation type="submission" date="2018-10" db="EMBL/GenBank/DDBJ databases">
        <authorList>
            <consortium name="Pathogen Informatics"/>
        </authorList>
    </citation>
    <scope>NUCLEOTIDE SEQUENCE [LARGE SCALE GENOMIC DNA]</scope>
</reference>
<keyword evidence="11" id="KW-0812">Transmembrane</keyword>
<dbReference type="GO" id="GO:0006325">
    <property type="term" value="P:chromatin organization"/>
    <property type="evidence" value="ECO:0007669"/>
    <property type="project" value="UniProtKB-KW"/>
</dbReference>
<keyword evidence="3" id="KW-0156">Chromatin regulator</keyword>